<keyword evidence="3" id="KW-1185">Reference proteome</keyword>
<protein>
    <submittedName>
        <fullName evidence="2">Uncharacterized protein</fullName>
    </submittedName>
</protein>
<name>A0A9K3CQP3_9EUKA</name>
<sequence length="661" mass="72521">MIINSHIATGKTWLVSLSRFLLPPFVSYNREEGTAKPGDGDQFASTFNSVTLSPDGNIMPLFTHVVALSLDIHSSDPKALSVHPLYTSMVSRVALVPSRKHIDVETRPIGVAAMPHLALDQGDEFCLSPDLMYGSNVSLICETHCHRDQLSDYAPHAFVMNAGVLVDDDLIASFCECLPMAKNIDTIFRPYLLRWLKYQCHIAKVSPLHLLQCMRRQGLVATKEETKMYNINPANIFTAVGRLTGVIASNSVKREIAKRFPSMVAKLAVLLPLTDEVLVEYNTAPNNINRWADVLIGLCGGSSVPKARTYYSGSDSFSPIPFKDYPLQDLLKSLVGLPPVAVPSLLQVCMEMECWQAVNNTAALLEEEGDGENNFSDTLRCLRVPVSYLCLSGQDTMDMHHLRHLLFRLLHCTVNLSALASVGYSKKSSKQREKARLLGSRLEADADSPSTGTDETESCISFKSRYTTVSSSSLARSARSGRSGRSGRSLRSGYTGTEQSSTSVTFFGDNYEKYLPRLVIDMSVLIDGLGVSESHESPIQQTITTIMKIRPFEKQCVTLVRLAMVLSAGLPPGLALPLETKTDLPGVTMPALCAPYKVFPGGDCSSKVSTKFSPSKTLFSRVLLHIPQAFLVRCPTLEILMVLGEKYSLPQPDASVLTMKL</sequence>
<comment type="caution">
    <text evidence="2">The sequence shown here is derived from an EMBL/GenBank/DDBJ whole genome shotgun (WGS) entry which is preliminary data.</text>
</comment>
<organism evidence="2 3">
    <name type="scientific">Kipferlia bialata</name>
    <dbReference type="NCBI Taxonomy" id="797122"/>
    <lineage>
        <taxon>Eukaryota</taxon>
        <taxon>Metamonada</taxon>
        <taxon>Carpediemonas-like organisms</taxon>
        <taxon>Kipferlia</taxon>
    </lineage>
</organism>
<dbReference type="AlphaFoldDB" id="A0A9K3CQP3"/>
<feature type="non-terminal residue" evidence="2">
    <location>
        <position position="661"/>
    </location>
</feature>
<evidence type="ECO:0000313" key="2">
    <source>
        <dbReference type="EMBL" id="GIQ80545.1"/>
    </source>
</evidence>
<feature type="compositionally biased region" description="Low complexity" evidence="1">
    <location>
        <begin position="473"/>
        <end position="493"/>
    </location>
</feature>
<feature type="region of interest" description="Disordered" evidence="1">
    <location>
        <begin position="473"/>
        <end position="501"/>
    </location>
</feature>
<accession>A0A9K3CQP3</accession>
<dbReference type="EMBL" id="BDIP01000191">
    <property type="protein sequence ID" value="GIQ80545.1"/>
    <property type="molecule type" value="Genomic_DNA"/>
</dbReference>
<evidence type="ECO:0000313" key="3">
    <source>
        <dbReference type="Proteomes" id="UP000265618"/>
    </source>
</evidence>
<proteinExistence type="predicted"/>
<feature type="region of interest" description="Disordered" evidence="1">
    <location>
        <begin position="435"/>
        <end position="456"/>
    </location>
</feature>
<reference evidence="2 3" key="1">
    <citation type="journal article" date="2018" name="PLoS ONE">
        <title>The draft genome of Kipferlia bialata reveals reductive genome evolution in fornicate parasites.</title>
        <authorList>
            <person name="Tanifuji G."/>
            <person name="Takabayashi S."/>
            <person name="Kume K."/>
            <person name="Takagi M."/>
            <person name="Nakayama T."/>
            <person name="Kamikawa R."/>
            <person name="Inagaki Y."/>
            <person name="Hashimoto T."/>
        </authorList>
    </citation>
    <scope>NUCLEOTIDE SEQUENCE [LARGE SCALE GENOMIC DNA]</scope>
    <source>
        <strain evidence="2">NY0173</strain>
    </source>
</reference>
<dbReference type="Proteomes" id="UP000265618">
    <property type="component" value="Unassembled WGS sequence"/>
</dbReference>
<gene>
    <name evidence="2" type="ORF">KIPB_001359</name>
</gene>
<evidence type="ECO:0000256" key="1">
    <source>
        <dbReference type="SAM" id="MobiDB-lite"/>
    </source>
</evidence>